<dbReference type="Pfam" id="PF00378">
    <property type="entry name" value="ECH_1"/>
    <property type="match status" value="1"/>
</dbReference>
<reference evidence="1" key="2">
    <citation type="submission" date="2022-09" db="EMBL/GenBank/DDBJ databases">
        <title>Biosynthetic gene clusters of Dactylosporangioum fulvum.</title>
        <authorList>
            <person name="Caradec T."/>
        </authorList>
    </citation>
    <scope>NUCLEOTIDE SEQUENCE</scope>
    <source>
        <strain evidence="1">NRRL B-16292</strain>
    </source>
</reference>
<dbReference type="RefSeq" id="WP_259863756.1">
    <property type="nucleotide sequence ID" value="NZ_BAAAST010000012.1"/>
</dbReference>
<gene>
    <name evidence="1" type="ORF">Dfulv_15755</name>
</gene>
<keyword evidence="2" id="KW-1185">Reference proteome</keyword>
<dbReference type="CDD" id="cd06558">
    <property type="entry name" value="crotonase-like"/>
    <property type="match status" value="1"/>
</dbReference>
<protein>
    <submittedName>
        <fullName evidence="1">Enoyl-CoA hydratase/isomerase family protein</fullName>
    </submittedName>
</protein>
<evidence type="ECO:0000313" key="2">
    <source>
        <dbReference type="Proteomes" id="UP001059617"/>
    </source>
</evidence>
<dbReference type="EMBL" id="CP073720">
    <property type="protein sequence ID" value="UWP85612.1"/>
    <property type="molecule type" value="Genomic_DNA"/>
</dbReference>
<proteinExistence type="predicted"/>
<reference evidence="1" key="1">
    <citation type="submission" date="2021-04" db="EMBL/GenBank/DDBJ databases">
        <authorList>
            <person name="Hartkoorn R.C."/>
            <person name="Beaudoing E."/>
            <person name="Hot D."/>
        </authorList>
    </citation>
    <scope>NUCLEOTIDE SEQUENCE</scope>
    <source>
        <strain evidence="1">NRRL B-16292</strain>
    </source>
</reference>
<dbReference type="InterPro" id="IPR001753">
    <property type="entry name" value="Enoyl-CoA_hydra/iso"/>
</dbReference>
<evidence type="ECO:0000313" key="1">
    <source>
        <dbReference type="EMBL" id="UWP85612.1"/>
    </source>
</evidence>
<dbReference type="SUPFAM" id="SSF52096">
    <property type="entry name" value="ClpP/crotonase"/>
    <property type="match status" value="1"/>
</dbReference>
<dbReference type="Gene3D" id="3.90.226.10">
    <property type="entry name" value="2-enoyl-CoA Hydratase, Chain A, domain 1"/>
    <property type="match status" value="1"/>
</dbReference>
<organism evidence="1 2">
    <name type="scientific">Dactylosporangium fulvum</name>
    <dbReference type="NCBI Taxonomy" id="53359"/>
    <lineage>
        <taxon>Bacteria</taxon>
        <taxon>Bacillati</taxon>
        <taxon>Actinomycetota</taxon>
        <taxon>Actinomycetes</taxon>
        <taxon>Micromonosporales</taxon>
        <taxon>Micromonosporaceae</taxon>
        <taxon>Dactylosporangium</taxon>
    </lineage>
</organism>
<dbReference type="Proteomes" id="UP001059617">
    <property type="component" value="Chromosome"/>
</dbReference>
<sequence length="338" mass="35859">MDLISLRHIAERGVTFELDDQGFPVRPLVVVDLDDADWRAAQDAAAALDGRNPVLVGVATSALPAACAPLLERMTCTLAPDGPGRYCAGDIEDLGSIAETVGAAPYAAVTLAELLEVSARCSVADGLLLESFAYSMLLAGPEFTAWRKGTPRRDVGDSDDPVVLERSGDTLAITLNRPDRHNAFGRAIRDGLLRGLDVARQDPSVREVVVSGAGRSFCSGGDLDEFGTAPSVSAAHLVRLHHSAGHAVHQVRDRARFVVHGACIGAGVEIPSFAGSVAARDDAYFQLPELRMGLIPGAGGTVSVTRRIGRWRTAYMALTNRRVDVSTALRWGLVDSRA</sequence>
<accession>A0ABY5W6B6</accession>
<dbReference type="InterPro" id="IPR029045">
    <property type="entry name" value="ClpP/crotonase-like_dom_sf"/>
</dbReference>
<dbReference type="PANTHER" id="PTHR43459:SF1">
    <property type="entry name" value="EG:BACN32G11.4 PROTEIN"/>
    <property type="match status" value="1"/>
</dbReference>
<name>A0ABY5W6B6_9ACTN</name>
<dbReference type="PANTHER" id="PTHR43459">
    <property type="entry name" value="ENOYL-COA HYDRATASE"/>
    <property type="match status" value="1"/>
</dbReference>